<dbReference type="SUPFAM" id="SSF52047">
    <property type="entry name" value="RNI-like"/>
    <property type="match status" value="1"/>
</dbReference>
<dbReference type="SMART" id="SM00368">
    <property type="entry name" value="LRR_RI"/>
    <property type="match status" value="2"/>
</dbReference>
<sequence length="830" mass="89842">MSAADYLNKGNLRSPSQTGTHVPPSPVHTSPLPVAPYPSDQSAELASYPGATVVGGTSGMLGMDVTEVTAPCPGEDASLPDLSAMTLVARDTRAAQVGAELTALKRRLAAAEDKFDKASDEWEAERLSLEGSVEASNTARDTMGRQVAQLEGQLVRLQQEREQEQAEAAKREEADSATIRALRAGGAGGEGDGALSEWKRVAREEQCRAEAALRQMEKVLMDSIEQRSEALEARETSVGEREALAVELIEVRRQEASLRQDLEGERERARVAEESLQTLQGEESQMDVRLQEARAALEEERELRKGAEAQIVQLDERVLILSASLEAVKDELVGAEREAERKERERETETSEAASAAQEERVSAMQARITSLEVQLSLAADELEAEDTRQRREREVEAREAQAAERDAGVMASVQEIMSTLHSLYPSLGTVPSDDTETDAPVSVVSMLDRLGCLAAEWVGERETLTRQAAAASEAIQSLDTLTRQTRDHDSSHAQALAEARAEAATCRAEAVSARAEIGCGMQREQAQAAEMQRLTGELETLRVRAQTAGGRADRLQRELRDMKGAQAQMEREREQEAHVRAQETISPTLETGVLVRLQRFLRHIEYDHAWPDAIRRALEGDKAEVHLSIMEGTKQGDLAAACLSAYAPGLGGVTHLSVSGNGAKGSGMHSAGFTHLSDALGHMGQLTEMNLRGNVLKLEGGISLSLALADSTSLRTLRLEGNGMSPSAALALVPGLALCPSLSHLDVVEEGSPYLAVLAARTRYRPLFSAHPGLVPIWHQFLATHKKACTKKKQGVVLKMDVAGMEPSEVALLRELVRNVGENGVLQPL</sequence>
<comment type="caution">
    <text evidence="3">The sequence shown here is derived from an EMBL/GenBank/DDBJ whole genome shotgun (WGS) entry which is preliminary data.</text>
</comment>
<dbReference type="InterPro" id="IPR032675">
    <property type="entry name" value="LRR_dom_sf"/>
</dbReference>
<dbReference type="EMBL" id="BDIP01000041">
    <property type="protein sequence ID" value="GIQ79683.1"/>
    <property type="molecule type" value="Genomic_DNA"/>
</dbReference>
<evidence type="ECO:0000313" key="3">
    <source>
        <dbReference type="EMBL" id="GIQ79683.1"/>
    </source>
</evidence>
<feature type="compositionally biased region" description="Basic and acidic residues" evidence="2">
    <location>
        <begin position="335"/>
        <end position="349"/>
    </location>
</feature>
<dbReference type="Gene3D" id="3.80.10.10">
    <property type="entry name" value="Ribonuclease Inhibitor"/>
    <property type="match status" value="1"/>
</dbReference>
<evidence type="ECO:0000256" key="2">
    <source>
        <dbReference type="SAM" id="MobiDB-lite"/>
    </source>
</evidence>
<name>A0A9K3CM80_9EUKA</name>
<dbReference type="InterPro" id="IPR052394">
    <property type="entry name" value="LRR-containing"/>
</dbReference>
<feature type="coiled-coil region" evidence="1">
    <location>
        <begin position="497"/>
        <end position="583"/>
    </location>
</feature>
<keyword evidence="4" id="KW-1185">Reference proteome</keyword>
<evidence type="ECO:0000256" key="1">
    <source>
        <dbReference type="SAM" id="Coils"/>
    </source>
</evidence>
<protein>
    <submittedName>
        <fullName evidence="3">Uncharacterized protein</fullName>
    </submittedName>
</protein>
<keyword evidence="1" id="KW-0175">Coiled coil</keyword>
<proteinExistence type="predicted"/>
<reference evidence="3 4" key="1">
    <citation type="journal article" date="2018" name="PLoS ONE">
        <title>The draft genome of Kipferlia bialata reveals reductive genome evolution in fornicate parasites.</title>
        <authorList>
            <person name="Tanifuji G."/>
            <person name="Takabayashi S."/>
            <person name="Kume K."/>
            <person name="Takagi M."/>
            <person name="Nakayama T."/>
            <person name="Kamikawa R."/>
            <person name="Inagaki Y."/>
            <person name="Hashimoto T."/>
        </authorList>
    </citation>
    <scope>NUCLEOTIDE SEQUENCE [LARGE SCALE GENOMIC DNA]</scope>
    <source>
        <strain evidence="3">NY0173</strain>
    </source>
</reference>
<evidence type="ECO:0000313" key="4">
    <source>
        <dbReference type="Proteomes" id="UP000265618"/>
    </source>
</evidence>
<feature type="region of interest" description="Disordered" evidence="2">
    <location>
        <begin position="335"/>
        <end position="364"/>
    </location>
</feature>
<gene>
    <name evidence="3" type="ORF">KIPB_000360</name>
</gene>
<feature type="coiled-coil region" evidence="1">
    <location>
        <begin position="94"/>
        <end position="174"/>
    </location>
</feature>
<dbReference type="Proteomes" id="UP000265618">
    <property type="component" value="Unassembled WGS sequence"/>
</dbReference>
<organism evidence="3 4">
    <name type="scientific">Kipferlia bialata</name>
    <dbReference type="NCBI Taxonomy" id="797122"/>
    <lineage>
        <taxon>Eukaryota</taxon>
        <taxon>Metamonada</taxon>
        <taxon>Carpediemonas-like organisms</taxon>
        <taxon>Kipferlia</taxon>
    </lineage>
</organism>
<feature type="compositionally biased region" description="Polar residues" evidence="2">
    <location>
        <begin position="11"/>
        <end position="20"/>
    </location>
</feature>
<dbReference type="AlphaFoldDB" id="A0A9K3CM80"/>
<accession>A0A9K3CM80</accession>
<dbReference type="PANTHER" id="PTHR24114">
    <property type="entry name" value="LEUCINE RICH REPEAT FAMILY PROTEIN"/>
    <property type="match status" value="1"/>
</dbReference>
<feature type="region of interest" description="Disordered" evidence="2">
    <location>
        <begin position="1"/>
        <end position="44"/>
    </location>
</feature>
<dbReference type="PANTHER" id="PTHR24114:SF2">
    <property type="entry name" value="F-BOX DOMAIN-CONTAINING PROTEIN-RELATED"/>
    <property type="match status" value="1"/>
</dbReference>